<sequence length="196" mass="20573">MPISIGYRIANLAALTAIAQENRPDGYTRLVQSDADGLPAWYTFIASSTATADGNSVVTPDDGIGRWIKSSGTGGGVAFGGGNLCTSGQCAIGGKAFQFYAPQQSLQLTVVPGFDISISTGSTSIQLHRWNQAPNTSLIGREFVQALPNTGGKIAVTIDSTYRWISFFAKNPAKSGQYDGVCFTMSGNVVTLLGYS</sequence>
<dbReference type="AlphaFoldDB" id="A0A8J7BWM2"/>
<protein>
    <submittedName>
        <fullName evidence="1">Uncharacterized protein</fullName>
    </submittedName>
</protein>
<reference evidence="1" key="1">
    <citation type="submission" date="2020-09" db="EMBL/GenBank/DDBJ databases">
        <title>Iningainema tapete sp. nov. (Scytonemataceae, Cyanobacteria) from greenhouses in central Florida (USA) produces two types of nodularin with biosynthetic potential for microcystin-LR and anabaenopeptins.</title>
        <authorList>
            <person name="Berthold D.E."/>
            <person name="Lefler F.W."/>
            <person name="Huang I.-S."/>
            <person name="Abdulla H."/>
            <person name="Zimba P.V."/>
            <person name="Laughinghouse H.D. IV."/>
        </authorList>
    </citation>
    <scope>NUCLEOTIDE SEQUENCE</scope>
    <source>
        <strain evidence="1">BLCCT55</strain>
    </source>
</reference>
<dbReference type="Proteomes" id="UP000629098">
    <property type="component" value="Unassembled WGS sequence"/>
</dbReference>
<dbReference type="EMBL" id="JACXAE010000013">
    <property type="protein sequence ID" value="MBD2771183.1"/>
    <property type="molecule type" value="Genomic_DNA"/>
</dbReference>
<evidence type="ECO:0000313" key="2">
    <source>
        <dbReference type="Proteomes" id="UP000629098"/>
    </source>
</evidence>
<organism evidence="1 2">
    <name type="scientific">Iningainema tapete BLCC-T55</name>
    <dbReference type="NCBI Taxonomy" id="2748662"/>
    <lineage>
        <taxon>Bacteria</taxon>
        <taxon>Bacillati</taxon>
        <taxon>Cyanobacteriota</taxon>
        <taxon>Cyanophyceae</taxon>
        <taxon>Nostocales</taxon>
        <taxon>Scytonemataceae</taxon>
        <taxon>Iningainema tapete</taxon>
    </lineage>
</organism>
<accession>A0A8J7BWM2</accession>
<keyword evidence="2" id="KW-1185">Reference proteome</keyword>
<proteinExistence type="predicted"/>
<name>A0A8J7BWM2_9CYAN</name>
<evidence type="ECO:0000313" key="1">
    <source>
        <dbReference type="EMBL" id="MBD2771183.1"/>
    </source>
</evidence>
<dbReference type="RefSeq" id="WP_190825473.1">
    <property type="nucleotide sequence ID" value="NZ_CAWPPI010000013.1"/>
</dbReference>
<comment type="caution">
    <text evidence="1">The sequence shown here is derived from an EMBL/GenBank/DDBJ whole genome shotgun (WGS) entry which is preliminary data.</text>
</comment>
<gene>
    <name evidence="1" type="ORF">ICL16_03345</name>
</gene>